<feature type="signal peptide" evidence="3">
    <location>
        <begin position="1"/>
        <end position="19"/>
    </location>
</feature>
<dbReference type="Gene3D" id="2.10.25.10">
    <property type="entry name" value="Laminin"/>
    <property type="match status" value="2"/>
</dbReference>
<dbReference type="Proteomes" id="UP001153714">
    <property type="component" value="Chromosome 13"/>
</dbReference>
<dbReference type="InterPro" id="IPR051368">
    <property type="entry name" value="SerProtInhib-TIL_Domain"/>
</dbReference>
<feature type="domain" description="TIL" evidence="4">
    <location>
        <begin position="89"/>
        <end position="148"/>
    </location>
</feature>
<organism evidence="5 6">
    <name type="scientific">Diatraea saccharalis</name>
    <name type="common">sugarcane borer</name>
    <dbReference type="NCBI Taxonomy" id="40085"/>
    <lineage>
        <taxon>Eukaryota</taxon>
        <taxon>Metazoa</taxon>
        <taxon>Ecdysozoa</taxon>
        <taxon>Arthropoda</taxon>
        <taxon>Hexapoda</taxon>
        <taxon>Insecta</taxon>
        <taxon>Pterygota</taxon>
        <taxon>Neoptera</taxon>
        <taxon>Endopterygota</taxon>
        <taxon>Lepidoptera</taxon>
        <taxon>Glossata</taxon>
        <taxon>Ditrysia</taxon>
        <taxon>Pyraloidea</taxon>
        <taxon>Crambidae</taxon>
        <taxon>Crambinae</taxon>
        <taxon>Diatraea</taxon>
    </lineage>
</organism>
<reference evidence="5" key="1">
    <citation type="submission" date="2021-12" db="EMBL/GenBank/DDBJ databases">
        <authorList>
            <person name="King R."/>
        </authorList>
    </citation>
    <scope>NUCLEOTIDE SEQUENCE</scope>
</reference>
<dbReference type="PANTHER" id="PTHR23259:SF69">
    <property type="entry name" value="GEO11767P1-RELATED"/>
    <property type="match status" value="1"/>
</dbReference>
<dbReference type="InterPro" id="IPR002919">
    <property type="entry name" value="TIL_dom"/>
</dbReference>
<feature type="chain" id="PRO_5040173221" description="TIL domain-containing protein" evidence="3">
    <location>
        <begin position="20"/>
        <end position="232"/>
    </location>
</feature>
<keyword evidence="2" id="KW-1015">Disulfide bond</keyword>
<reference evidence="5" key="2">
    <citation type="submission" date="2022-10" db="EMBL/GenBank/DDBJ databases">
        <authorList>
            <consortium name="ENA_rothamsted_submissions"/>
            <consortium name="culmorum"/>
            <person name="King R."/>
        </authorList>
    </citation>
    <scope>NUCLEOTIDE SEQUENCE</scope>
</reference>
<evidence type="ECO:0000256" key="1">
    <source>
        <dbReference type="ARBA" id="ARBA00022690"/>
    </source>
</evidence>
<evidence type="ECO:0000256" key="2">
    <source>
        <dbReference type="ARBA" id="ARBA00023157"/>
    </source>
</evidence>
<evidence type="ECO:0000313" key="5">
    <source>
        <dbReference type="EMBL" id="CAG9785236.1"/>
    </source>
</evidence>
<dbReference type="OrthoDB" id="6236007at2759"/>
<dbReference type="PANTHER" id="PTHR23259">
    <property type="entry name" value="RIDDLE"/>
    <property type="match status" value="1"/>
</dbReference>
<gene>
    <name evidence="5" type="ORF">DIATSA_LOCUS3284</name>
</gene>
<evidence type="ECO:0000313" key="6">
    <source>
        <dbReference type="Proteomes" id="UP001153714"/>
    </source>
</evidence>
<dbReference type="SUPFAM" id="SSF57567">
    <property type="entry name" value="Serine protease inhibitors"/>
    <property type="match status" value="2"/>
</dbReference>
<proteinExistence type="predicted"/>
<dbReference type="CDD" id="cd19941">
    <property type="entry name" value="TIL"/>
    <property type="match status" value="2"/>
</dbReference>
<keyword evidence="6" id="KW-1185">Reference proteome</keyword>
<evidence type="ECO:0000259" key="4">
    <source>
        <dbReference type="Pfam" id="PF01826"/>
    </source>
</evidence>
<keyword evidence="3" id="KW-0732">Signal</keyword>
<dbReference type="InterPro" id="IPR036084">
    <property type="entry name" value="Ser_inhib-like_sf"/>
</dbReference>
<dbReference type="GO" id="GO:0030414">
    <property type="term" value="F:peptidase inhibitor activity"/>
    <property type="evidence" value="ECO:0007669"/>
    <property type="project" value="UniProtKB-KW"/>
</dbReference>
<dbReference type="FunFam" id="2.10.25.10:FF:000674">
    <property type="entry name" value="Mucin-2"/>
    <property type="match status" value="1"/>
</dbReference>
<sequence length="232" mass="26423">MKNGLFIIITCFVFNAANYVQKPKPLYCGPNEVETCAKKCPPEKTCRNRGIMISCLNDPCPCTRKCVCADGYYRNAIGECITGEQCDRCQKPNEFYSCNSACDNECINIYSQNRTNCPIKNIQCNERCYCDDGYARDASNNCIPVNQCNVRGRDPNEVYTCSRSCPPDLCISTVAFFKCNSNEPEKLRYRCKPGYLREEDGSPCIPICQCPQMRDAPECQRMYLTNKVMQNY</sequence>
<evidence type="ECO:0000256" key="3">
    <source>
        <dbReference type="SAM" id="SignalP"/>
    </source>
</evidence>
<protein>
    <recommendedName>
        <fullName evidence="4">TIL domain-containing protein</fullName>
    </recommendedName>
</protein>
<dbReference type="AlphaFoldDB" id="A0A9N9QXA8"/>
<name>A0A9N9QXA8_9NEOP</name>
<keyword evidence="1" id="KW-0646">Protease inhibitor</keyword>
<dbReference type="Pfam" id="PF01826">
    <property type="entry name" value="TIL"/>
    <property type="match status" value="1"/>
</dbReference>
<accession>A0A9N9QXA8</accession>
<dbReference type="EMBL" id="OU893344">
    <property type="protein sequence ID" value="CAG9785236.1"/>
    <property type="molecule type" value="Genomic_DNA"/>
</dbReference>